<sequence>MAVKRPRVAIVFDSENNAAQTRQRITTSMERVLRHGNVVLKAAFGFASKRLQQTYREYGITNYSRNGRIDTQKNIADMRICKYAKEHYREFDCLVIVSDDNDFTPLLTFLKEKGKRVVVYGTQKVGRMLLCESNEYYELRKVCQ</sequence>
<dbReference type="PANTHER" id="PTHR35811:SF1">
    <property type="entry name" value="HTH OST-TYPE DOMAIN-CONTAINING PROTEIN"/>
    <property type="match status" value="1"/>
</dbReference>
<dbReference type="EMBL" id="CP019645">
    <property type="protein sequence ID" value="AQQ58855.1"/>
    <property type="molecule type" value="Genomic_DNA"/>
</dbReference>
<dbReference type="Proteomes" id="UP000188298">
    <property type="component" value="Chromosome"/>
</dbReference>
<dbReference type="RefSeq" id="WP_077387996.1">
    <property type="nucleotide sequence ID" value="NZ_CP019645.1"/>
</dbReference>
<evidence type="ECO:0000313" key="3">
    <source>
        <dbReference type="Proteomes" id="UP000188298"/>
    </source>
</evidence>
<dbReference type="KEGG" id="hbl:XJ32_00700"/>
<evidence type="ECO:0000313" key="2">
    <source>
        <dbReference type="EMBL" id="AQQ58855.1"/>
    </source>
</evidence>
<dbReference type="Gene3D" id="3.40.50.1010">
    <property type="entry name" value="5'-nuclease"/>
    <property type="match status" value="1"/>
</dbReference>
<gene>
    <name evidence="2" type="ORF">XJ32_00700</name>
</gene>
<name>A0A1Q2LEL6_9HELI</name>
<dbReference type="Pfam" id="PF01936">
    <property type="entry name" value="NYN"/>
    <property type="match status" value="1"/>
</dbReference>
<reference evidence="2 3" key="1">
    <citation type="submission" date="2017-02" db="EMBL/GenBank/DDBJ databases">
        <title>Whole genome sequencing of Helicobacter bilis strain AAQJH.</title>
        <authorList>
            <person name="Conlan S."/>
            <person name="Thomas P.J."/>
            <person name="Mullikin J."/>
            <person name="Palmore T.N."/>
            <person name="Frank K.M."/>
            <person name="Segre J.A."/>
        </authorList>
    </citation>
    <scope>NUCLEOTIDE SEQUENCE [LARGE SCALE GENOMIC DNA]</scope>
    <source>
        <strain evidence="2 3">AAQJH</strain>
    </source>
</reference>
<protein>
    <recommendedName>
        <fullName evidence="1">NYN domain-containing protein</fullName>
    </recommendedName>
</protein>
<feature type="domain" description="NYN" evidence="1">
    <location>
        <begin position="7"/>
        <end position="125"/>
    </location>
</feature>
<organism evidence="2 3">
    <name type="scientific">Helicobacter bilis</name>
    <dbReference type="NCBI Taxonomy" id="37372"/>
    <lineage>
        <taxon>Bacteria</taxon>
        <taxon>Pseudomonadati</taxon>
        <taxon>Campylobacterota</taxon>
        <taxon>Epsilonproteobacteria</taxon>
        <taxon>Campylobacterales</taxon>
        <taxon>Helicobacteraceae</taxon>
        <taxon>Helicobacter</taxon>
    </lineage>
</organism>
<dbReference type="PANTHER" id="PTHR35811">
    <property type="entry name" value="SLR1870 PROTEIN"/>
    <property type="match status" value="1"/>
</dbReference>
<proteinExistence type="predicted"/>
<accession>A0A1Q2LEL6</accession>
<evidence type="ECO:0000259" key="1">
    <source>
        <dbReference type="Pfam" id="PF01936"/>
    </source>
</evidence>
<dbReference type="AlphaFoldDB" id="A0A1Q2LEL6"/>
<dbReference type="InterPro" id="IPR021139">
    <property type="entry name" value="NYN"/>
</dbReference>
<dbReference type="GO" id="GO:0004540">
    <property type="term" value="F:RNA nuclease activity"/>
    <property type="evidence" value="ECO:0007669"/>
    <property type="project" value="InterPro"/>
</dbReference>